<name>A0A387BDN3_9MICO</name>
<keyword evidence="8" id="KW-1185">Reference proteome</keyword>
<dbReference type="OrthoDB" id="4497239at2"/>
<evidence type="ECO:0000313" key="7">
    <source>
        <dbReference type="EMBL" id="AYF99215.1"/>
    </source>
</evidence>
<evidence type="ECO:0000313" key="8">
    <source>
        <dbReference type="Proteomes" id="UP000278886"/>
    </source>
</evidence>
<dbReference type="GO" id="GO:0046872">
    <property type="term" value="F:metal ion binding"/>
    <property type="evidence" value="ECO:0007669"/>
    <property type="project" value="UniProtKB-KW"/>
</dbReference>
<dbReference type="GO" id="GO:0004659">
    <property type="term" value="F:prenyltransferase activity"/>
    <property type="evidence" value="ECO:0007669"/>
    <property type="project" value="InterPro"/>
</dbReference>
<dbReference type="PANTHER" id="PTHR12001:SF85">
    <property type="entry name" value="SHORT CHAIN ISOPRENYL DIPHOSPHATE SYNTHASE"/>
    <property type="match status" value="1"/>
</dbReference>
<evidence type="ECO:0000256" key="5">
    <source>
        <dbReference type="ARBA" id="ARBA00022842"/>
    </source>
</evidence>
<dbReference type="RefSeq" id="WP_120763584.1">
    <property type="nucleotide sequence ID" value="NZ_CP032630.1"/>
</dbReference>
<keyword evidence="4" id="KW-0479">Metal-binding</keyword>
<reference evidence="8" key="1">
    <citation type="submission" date="2018-09" db="EMBL/GenBank/DDBJ databases">
        <title>Genome sequencing of strain 2DFWR-13.</title>
        <authorList>
            <person name="Heo J."/>
            <person name="Kim S.-J."/>
            <person name="Kwon S.-W."/>
        </authorList>
    </citation>
    <scope>NUCLEOTIDE SEQUENCE [LARGE SCALE GENOMIC DNA]</scope>
    <source>
        <strain evidence="8">2DFWR-13</strain>
    </source>
</reference>
<dbReference type="Gene3D" id="1.10.600.10">
    <property type="entry name" value="Farnesyl Diphosphate Synthase"/>
    <property type="match status" value="1"/>
</dbReference>
<keyword evidence="3 6" id="KW-0808">Transferase</keyword>
<dbReference type="SUPFAM" id="SSF48576">
    <property type="entry name" value="Terpenoid synthases"/>
    <property type="match status" value="1"/>
</dbReference>
<dbReference type="EMBL" id="CP032630">
    <property type="protein sequence ID" value="AYF99215.1"/>
    <property type="molecule type" value="Genomic_DNA"/>
</dbReference>
<evidence type="ECO:0000256" key="2">
    <source>
        <dbReference type="ARBA" id="ARBA00006706"/>
    </source>
</evidence>
<proteinExistence type="inferred from homology"/>
<dbReference type="PANTHER" id="PTHR12001">
    <property type="entry name" value="GERANYLGERANYL PYROPHOSPHATE SYNTHASE"/>
    <property type="match status" value="1"/>
</dbReference>
<keyword evidence="5" id="KW-0460">Magnesium</keyword>
<dbReference type="PROSITE" id="PS00444">
    <property type="entry name" value="POLYPRENYL_SYNTHASE_2"/>
    <property type="match status" value="1"/>
</dbReference>
<dbReference type="Proteomes" id="UP000278886">
    <property type="component" value="Chromosome"/>
</dbReference>
<dbReference type="SFLD" id="SFLDS00005">
    <property type="entry name" value="Isoprenoid_Synthase_Type_I"/>
    <property type="match status" value="1"/>
</dbReference>
<sequence>MAGSTRLVDRVAARIDDALDVHATELASISPDLEPFVARARELLAGGKRFRALFCYWGWRSVAAIAESGDPLPKLEGPDLDAELPAVISVAAALELFHAAALVHDDIIDSSDLRRGRPSAHRAFEALHREEGWDGDPADFGAASAILLGDLLLGWSDQLFEEGLARIADREAAAAARAEFTRMRTEVTVGQYLDVLEEDSWRSRPDGEALPRAHKVIVYKSAKYSVEAPLAIGGALAGGSLAQLTALRAFGLPLGVAFQLRDDMLGVFGDPAVTGKPSGDDLREGKRTVLIGLARQKMPPTAVRVLDELLGDPGLDEAQVRMLQNTVRDSGAADQVERIIAHNVRVAREALADAPLGGAATSALADLAERVTRRDA</sequence>
<evidence type="ECO:0000256" key="4">
    <source>
        <dbReference type="ARBA" id="ARBA00022723"/>
    </source>
</evidence>
<dbReference type="CDD" id="cd00685">
    <property type="entry name" value="Trans_IPPS_HT"/>
    <property type="match status" value="1"/>
</dbReference>
<comment type="cofactor">
    <cofactor evidence="1">
        <name>Mg(2+)</name>
        <dbReference type="ChEBI" id="CHEBI:18420"/>
    </cofactor>
</comment>
<dbReference type="Pfam" id="PF00348">
    <property type="entry name" value="polyprenyl_synt"/>
    <property type="match status" value="1"/>
</dbReference>
<dbReference type="AlphaFoldDB" id="A0A387BDN3"/>
<dbReference type="KEGG" id="lyd:D7I47_13755"/>
<evidence type="ECO:0000256" key="3">
    <source>
        <dbReference type="ARBA" id="ARBA00022679"/>
    </source>
</evidence>
<accession>A0A387BDN3</accession>
<evidence type="ECO:0000256" key="6">
    <source>
        <dbReference type="RuleBase" id="RU004466"/>
    </source>
</evidence>
<dbReference type="InterPro" id="IPR033749">
    <property type="entry name" value="Polyprenyl_synt_CS"/>
</dbReference>
<gene>
    <name evidence="7" type="ORF">D7I47_13755</name>
</gene>
<organism evidence="7 8">
    <name type="scientific">Protaetiibacter intestinalis</name>
    <dbReference type="NCBI Taxonomy" id="2419774"/>
    <lineage>
        <taxon>Bacteria</taxon>
        <taxon>Bacillati</taxon>
        <taxon>Actinomycetota</taxon>
        <taxon>Actinomycetes</taxon>
        <taxon>Micrococcales</taxon>
        <taxon>Microbacteriaceae</taxon>
        <taxon>Protaetiibacter</taxon>
    </lineage>
</organism>
<dbReference type="GO" id="GO:0008299">
    <property type="term" value="P:isoprenoid biosynthetic process"/>
    <property type="evidence" value="ECO:0007669"/>
    <property type="project" value="InterPro"/>
</dbReference>
<comment type="similarity">
    <text evidence="2 6">Belongs to the FPP/GGPP synthase family.</text>
</comment>
<dbReference type="PROSITE" id="PS00723">
    <property type="entry name" value="POLYPRENYL_SYNTHASE_1"/>
    <property type="match status" value="1"/>
</dbReference>
<dbReference type="InterPro" id="IPR000092">
    <property type="entry name" value="Polyprenyl_synt"/>
</dbReference>
<protein>
    <submittedName>
        <fullName evidence="7">Polyprenyl synthetase family protein</fullName>
    </submittedName>
</protein>
<dbReference type="InterPro" id="IPR008949">
    <property type="entry name" value="Isoprenoid_synthase_dom_sf"/>
</dbReference>
<evidence type="ECO:0000256" key="1">
    <source>
        <dbReference type="ARBA" id="ARBA00001946"/>
    </source>
</evidence>